<dbReference type="Gene3D" id="3.30.428.30">
    <property type="entry name" value="HIT family - CDH-like"/>
    <property type="match status" value="1"/>
</dbReference>
<dbReference type="SUPFAM" id="SSF54197">
    <property type="entry name" value="HIT-like"/>
    <property type="match status" value="1"/>
</dbReference>
<evidence type="ECO:0000256" key="13">
    <source>
        <dbReference type="ARBA" id="ARBA00023098"/>
    </source>
</evidence>
<evidence type="ECO:0000256" key="18">
    <source>
        <dbReference type="ARBA" id="ARBA00032892"/>
    </source>
</evidence>
<dbReference type="Proteomes" id="UP001430149">
    <property type="component" value="Unassembled WGS sequence"/>
</dbReference>
<keyword evidence="13" id="KW-0443">Lipid metabolism</keyword>
<evidence type="ECO:0000256" key="2">
    <source>
        <dbReference type="ARBA" id="ARBA00004162"/>
    </source>
</evidence>
<evidence type="ECO:0000256" key="1">
    <source>
        <dbReference type="ARBA" id="ARBA00001007"/>
    </source>
</evidence>
<keyword evidence="21" id="KW-1185">Reference proteome</keyword>
<evidence type="ECO:0000313" key="21">
    <source>
        <dbReference type="Proteomes" id="UP001430149"/>
    </source>
</evidence>
<comment type="caution">
    <text evidence="20">The sequence shown here is derived from an EMBL/GenBank/DDBJ whole genome shotgun (WGS) entry which is preliminary data.</text>
</comment>
<feature type="signal peptide" evidence="19">
    <location>
        <begin position="1"/>
        <end position="29"/>
    </location>
</feature>
<evidence type="ECO:0000256" key="4">
    <source>
        <dbReference type="ARBA" id="ARBA00005189"/>
    </source>
</evidence>
<dbReference type="RefSeq" id="WP_204678937.1">
    <property type="nucleotide sequence ID" value="NZ_BSNR01000022.1"/>
</dbReference>
<evidence type="ECO:0000256" key="11">
    <source>
        <dbReference type="ARBA" id="ARBA00022801"/>
    </source>
</evidence>
<proteinExistence type="inferred from homology"/>
<keyword evidence="16" id="KW-1208">Phospholipid metabolism</keyword>
<dbReference type="EMBL" id="JADIKE010000020">
    <property type="protein sequence ID" value="MBM7124054.1"/>
    <property type="molecule type" value="Genomic_DNA"/>
</dbReference>
<evidence type="ECO:0000256" key="6">
    <source>
        <dbReference type="ARBA" id="ARBA00012375"/>
    </source>
</evidence>
<name>A0ABS2JZJ3_9GAMM</name>
<evidence type="ECO:0000256" key="15">
    <source>
        <dbReference type="ARBA" id="ARBA00023209"/>
    </source>
</evidence>
<accession>A0ABS2JZJ3</accession>
<comment type="pathway">
    <text evidence="4">Lipid metabolism.</text>
</comment>
<keyword evidence="15" id="KW-0594">Phospholipid biosynthesis</keyword>
<feature type="chain" id="PRO_5046738113" description="CDP-diacylglycerol pyrophosphatase" evidence="19">
    <location>
        <begin position="30"/>
        <end position="268"/>
    </location>
</feature>
<keyword evidence="19" id="KW-0732">Signal</keyword>
<keyword evidence="8" id="KW-1003">Cell membrane</keyword>
<evidence type="ECO:0000256" key="16">
    <source>
        <dbReference type="ARBA" id="ARBA00023264"/>
    </source>
</evidence>
<evidence type="ECO:0000256" key="17">
    <source>
        <dbReference type="ARBA" id="ARBA00032888"/>
    </source>
</evidence>
<evidence type="ECO:0000256" key="3">
    <source>
        <dbReference type="ARBA" id="ARBA00004927"/>
    </source>
</evidence>
<keyword evidence="9" id="KW-0444">Lipid biosynthesis</keyword>
<keyword evidence="14" id="KW-0472">Membrane</keyword>
<comment type="pathway">
    <text evidence="3">Phospholipid metabolism; CDP-diacylglycerol degradation; phosphatidate from CDP-diacylglycerol: step 1/1.</text>
</comment>
<evidence type="ECO:0000256" key="8">
    <source>
        <dbReference type="ARBA" id="ARBA00022475"/>
    </source>
</evidence>
<sequence>MNNRMHAARAWLSLCACAVLGWTASGAHAADAHAKDRDALWKQVHDMCAVKAGQGVYPPAPCIDVQPGQNGYAIFKDRDGRYQYLLLPLARITGIESPLLLTPDAANYLARAWSARLYVEAALDAEQSRDVIGLVVNSPMGRSQDQLHIHIDCLRADVRDTIKRLLPAITEHWNWLPEALPPNQHRYLARWVSGADLKINPFKDLAHALPPGDSMAMHSLVVIGAYSPSGKPGFVLLSGRVDVANLDRGNADDLQDMGCAIARRVTSL</sequence>
<dbReference type="PIRSF" id="PIRSF001273">
    <property type="entry name" value="CDH"/>
    <property type="match status" value="1"/>
</dbReference>
<protein>
    <recommendedName>
        <fullName evidence="7">CDP-diacylglycerol pyrophosphatase</fullName>
        <ecNumber evidence="6">3.6.1.26</ecNumber>
    </recommendedName>
    <alternativeName>
        <fullName evidence="17">CDP-diacylglycerol phosphatidylhydrolase</fullName>
    </alternativeName>
    <alternativeName>
        <fullName evidence="18">CDP-diglyceride hydrolase</fullName>
    </alternativeName>
</protein>
<evidence type="ECO:0000256" key="10">
    <source>
        <dbReference type="ARBA" id="ARBA00022692"/>
    </source>
</evidence>
<keyword evidence="10" id="KW-0812">Transmembrane</keyword>
<evidence type="ECO:0000256" key="5">
    <source>
        <dbReference type="ARBA" id="ARBA00006435"/>
    </source>
</evidence>
<comment type="similarity">
    <text evidence="5">Belongs to the Cdh family.</text>
</comment>
<comment type="catalytic activity">
    <reaction evidence="1">
        <text>a CDP-1,2-diacyl-sn-glycerol + H2O = a 1,2-diacyl-sn-glycero-3-phosphate + CMP + 2 H(+)</text>
        <dbReference type="Rhea" id="RHEA:15221"/>
        <dbReference type="ChEBI" id="CHEBI:15377"/>
        <dbReference type="ChEBI" id="CHEBI:15378"/>
        <dbReference type="ChEBI" id="CHEBI:58332"/>
        <dbReference type="ChEBI" id="CHEBI:58608"/>
        <dbReference type="ChEBI" id="CHEBI:60377"/>
        <dbReference type="EC" id="3.6.1.26"/>
    </reaction>
</comment>
<evidence type="ECO:0000256" key="12">
    <source>
        <dbReference type="ARBA" id="ARBA00022989"/>
    </source>
</evidence>
<gene>
    <name evidence="20" type="ORF">ISP19_01565</name>
</gene>
<dbReference type="EC" id="3.6.1.26" evidence="6"/>
<keyword evidence="11" id="KW-0378">Hydrolase</keyword>
<reference evidence="20" key="1">
    <citation type="submission" date="2020-10" db="EMBL/GenBank/DDBJ databases">
        <title>Phylogeny of dyella-like bacteria.</title>
        <authorList>
            <person name="Fu J."/>
        </authorList>
    </citation>
    <scope>NUCLEOTIDE SEQUENCE</scope>
    <source>
        <strain evidence="20">DHOC52</strain>
    </source>
</reference>
<evidence type="ECO:0000256" key="7">
    <source>
        <dbReference type="ARBA" id="ARBA00019608"/>
    </source>
</evidence>
<evidence type="ECO:0000256" key="14">
    <source>
        <dbReference type="ARBA" id="ARBA00023136"/>
    </source>
</evidence>
<dbReference type="InterPro" id="IPR003763">
    <property type="entry name" value="CDP-diacylglyc_Pase"/>
</dbReference>
<evidence type="ECO:0000313" key="20">
    <source>
        <dbReference type="EMBL" id="MBM7124054.1"/>
    </source>
</evidence>
<evidence type="ECO:0000256" key="9">
    <source>
        <dbReference type="ARBA" id="ARBA00022516"/>
    </source>
</evidence>
<keyword evidence="12" id="KW-1133">Transmembrane helix</keyword>
<dbReference type="InterPro" id="IPR036265">
    <property type="entry name" value="HIT-like_sf"/>
</dbReference>
<evidence type="ECO:0000256" key="19">
    <source>
        <dbReference type="SAM" id="SignalP"/>
    </source>
</evidence>
<comment type="subcellular location">
    <subcellularLocation>
        <location evidence="2">Cell membrane</location>
        <topology evidence="2">Single-pass membrane protein</topology>
    </subcellularLocation>
</comment>
<organism evidence="20 21">
    <name type="scientific">Dyella flava</name>
    <dbReference type="NCBI Taxonomy" id="1920170"/>
    <lineage>
        <taxon>Bacteria</taxon>
        <taxon>Pseudomonadati</taxon>
        <taxon>Pseudomonadota</taxon>
        <taxon>Gammaproteobacteria</taxon>
        <taxon>Lysobacterales</taxon>
        <taxon>Rhodanobacteraceae</taxon>
        <taxon>Dyella</taxon>
    </lineage>
</organism>
<dbReference type="Pfam" id="PF02611">
    <property type="entry name" value="CDH"/>
    <property type="match status" value="1"/>
</dbReference>